<dbReference type="Proteomes" id="UP000002770">
    <property type="component" value="Unassembled WGS sequence"/>
</dbReference>
<reference evidence="1 2" key="1">
    <citation type="journal article" date="2011" name="BMC Genomics">
        <title>Insight into cross-talk between intra-amoebal pathogens.</title>
        <authorList>
            <person name="Gimenez G."/>
            <person name="Bertelli C."/>
            <person name="Moliner C."/>
            <person name="Robert C."/>
            <person name="Raoult D."/>
            <person name="Fournier P.E."/>
            <person name="Greub G."/>
        </authorList>
    </citation>
    <scope>NUCLEOTIDE SEQUENCE [LARGE SCALE GENOMIC DNA]</scope>
    <source>
        <strain evidence="1 2">LLAP12</strain>
    </source>
</reference>
<gene>
    <name evidence="1" type="ORF">LDG_5437</name>
</gene>
<proteinExistence type="predicted"/>
<dbReference type="HOGENOM" id="CLU_1188774_0_0_6"/>
<evidence type="ECO:0000313" key="2">
    <source>
        <dbReference type="Proteomes" id="UP000002770"/>
    </source>
</evidence>
<dbReference type="STRING" id="658187.LDG_5437"/>
<name>G9EJS1_9GAMM</name>
<organism evidence="1 2">
    <name type="scientific">Legionella drancourtii LLAP12</name>
    <dbReference type="NCBI Taxonomy" id="658187"/>
    <lineage>
        <taxon>Bacteria</taxon>
        <taxon>Pseudomonadati</taxon>
        <taxon>Pseudomonadota</taxon>
        <taxon>Gammaproteobacteria</taxon>
        <taxon>Legionellales</taxon>
        <taxon>Legionellaceae</taxon>
        <taxon>Legionella</taxon>
    </lineage>
</organism>
<accession>G9EJS1</accession>
<dbReference type="EMBL" id="JH413798">
    <property type="protein sequence ID" value="EHL32481.1"/>
    <property type="molecule type" value="Genomic_DNA"/>
</dbReference>
<protein>
    <submittedName>
        <fullName evidence="1">Uncharacterized protein</fullName>
    </submittedName>
</protein>
<dbReference type="InParanoid" id="G9EJS1"/>
<dbReference type="RefSeq" id="WP_006869418.1">
    <property type="nucleotide sequence ID" value="NZ_JH413798.1"/>
</dbReference>
<dbReference type="AlphaFoldDB" id="G9EJS1"/>
<sequence length="233" mass="25998">MLQQLTVDELYAEHLNLNYRSVFANLSAQSDLRASNAKFPECALEALAHSLGLPITLSFKEPGKELRRREQYGDRDHTALVLQVQGEAYYPAVKRKADFTYVGQLAVTIKPVEILSAKDGNMADILAAIASDNQRCLHVYEQQRHRILSMIDAGELTYQQLRAHYTALVPTQLHNASFIMKLAHSEHPVIAKGAVDTKQPIIELANNIASWIAAGAIKEDQLFENTPISSSFR</sequence>
<keyword evidence="2" id="KW-1185">Reference proteome</keyword>
<evidence type="ECO:0000313" key="1">
    <source>
        <dbReference type="EMBL" id="EHL32481.1"/>
    </source>
</evidence>
<dbReference type="eggNOG" id="ENOG5030Z5A">
    <property type="taxonomic scope" value="Bacteria"/>
</dbReference>